<proteinExistence type="predicted"/>
<dbReference type="AlphaFoldDB" id="C1A8U1"/>
<protein>
    <submittedName>
        <fullName evidence="2">Uncharacterized protein</fullName>
    </submittedName>
</protein>
<sequence>MSHRAPPEPNSETLPAEVAARLFARASELDVAYGDNIAVPDRRAMTDLRVVADLRAAAIEAGISARAFDAALAELAGTAPERVPEVGGKPRPRRVWALAAGVMAFIAVGVVAVQQSRPWKHSVPTVDEAFVLRCMTADEAAGLVLPVLGDPTNSQLKASAQTPRVLTVRTTPAQMRNVRAVLAEHEPTGSQAVCAPRSASNVTP</sequence>
<evidence type="ECO:0000313" key="2">
    <source>
        <dbReference type="EMBL" id="BAH38651.1"/>
    </source>
</evidence>
<name>C1A8U1_GEMAT</name>
<dbReference type="Proteomes" id="UP000002209">
    <property type="component" value="Chromosome"/>
</dbReference>
<dbReference type="KEGG" id="gau:GAU_1609"/>
<feature type="transmembrane region" description="Helical" evidence="1">
    <location>
        <begin position="95"/>
        <end position="113"/>
    </location>
</feature>
<keyword evidence="1" id="KW-1133">Transmembrane helix</keyword>
<gene>
    <name evidence="2" type="ordered locus">GAU_1609</name>
</gene>
<dbReference type="HOGENOM" id="CLU_1341642_0_0_0"/>
<evidence type="ECO:0000256" key="1">
    <source>
        <dbReference type="SAM" id="Phobius"/>
    </source>
</evidence>
<organism evidence="2 3">
    <name type="scientific">Gemmatimonas aurantiaca (strain DSM 14586 / JCM 11422 / NBRC 100505 / T-27)</name>
    <dbReference type="NCBI Taxonomy" id="379066"/>
    <lineage>
        <taxon>Bacteria</taxon>
        <taxon>Pseudomonadati</taxon>
        <taxon>Gemmatimonadota</taxon>
        <taxon>Gemmatimonadia</taxon>
        <taxon>Gemmatimonadales</taxon>
        <taxon>Gemmatimonadaceae</taxon>
        <taxon>Gemmatimonas</taxon>
    </lineage>
</organism>
<dbReference type="EMBL" id="AP009153">
    <property type="protein sequence ID" value="BAH38651.1"/>
    <property type="molecule type" value="Genomic_DNA"/>
</dbReference>
<keyword evidence="1" id="KW-0812">Transmembrane</keyword>
<evidence type="ECO:0000313" key="3">
    <source>
        <dbReference type="Proteomes" id="UP000002209"/>
    </source>
</evidence>
<accession>C1A8U1</accession>
<keyword evidence="1" id="KW-0472">Membrane</keyword>
<keyword evidence="3" id="KW-1185">Reference proteome</keyword>
<reference evidence="3" key="1">
    <citation type="submission" date="2006-03" db="EMBL/GenBank/DDBJ databases">
        <title>Complete genome sequence of Gemmatimonas aurantiaca T-27 that represents a novel phylum Gemmatimonadetes.</title>
        <authorList>
            <person name="Takasaki K."/>
            <person name="Ichikawa N."/>
            <person name="Miura H."/>
            <person name="Matsushita S."/>
            <person name="Watanabe Y."/>
            <person name="Oguchi A."/>
            <person name="Ankai A."/>
            <person name="Yashiro I."/>
            <person name="Takahashi M."/>
            <person name="Terui Y."/>
            <person name="Fukui S."/>
            <person name="Yokoyama H."/>
            <person name="Tanikawa S."/>
            <person name="Hanada S."/>
            <person name="Kamagata Y."/>
            <person name="Fujita N."/>
        </authorList>
    </citation>
    <scope>NUCLEOTIDE SEQUENCE [LARGE SCALE GENOMIC DNA]</scope>
    <source>
        <strain evidence="3">T-27 / DSM 14586 / JCM 11422 / NBRC 100505</strain>
    </source>
</reference>